<dbReference type="InterPro" id="IPR000835">
    <property type="entry name" value="HTH_MarR-typ"/>
</dbReference>
<dbReference type="PANTHER" id="PTHR42756:SF1">
    <property type="entry name" value="TRANSCRIPTIONAL REPRESSOR OF EMRAB OPERON"/>
    <property type="match status" value="1"/>
</dbReference>
<evidence type="ECO:0000259" key="4">
    <source>
        <dbReference type="PROSITE" id="PS50995"/>
    </source>
</evidence>
<dbReference type="Gene3D" id="1.10.10.10">
    <property type="entry name" value="Winged helix-like DNA-binding domain superfamily/Winged helix DNA-binding domain"/>
    <property type="match status" value="1"/>
</dbReference>
<dbReference type="InterPro" id="IPR023187">
    <property type="entry name" value="Tscrpt_reg_MarR-type_CS"/>
</dbReference>
<evidence type="ECO:0000313" key="5">
    <source>
        <dbReference type="EMBL" id="AUN31856.1"/>
    </source>
</evidence>
<dbReference type="InterPro" id="IPR036390">
    <property type="entry name" value="WH_DNA-bd_sf"/>
</dbReference>
<reference evidence="5 6" key="1">
    <citation type="submission" date="2017-12" db="EMBL/GenBank/DDBJ databases">
        <title>Genomes of bacteria within cyanobacterial aggregates.</title>
        <authorList>
            <person name="Cai H."/>
        </authorList>
    </citation>
    <scope>NUCLEOTIDE SEQUENCE [LARGE SCALE GENOMIC DNA]</scope>
    <source>
        <strain evidence="5 6">TH16</strain>
    </source>
</reference>
<evidence type="ECO:0000256" key="2">
    <source>
        <dbReference type="ARBA" id="ARBA00023125"/>
    </source>
</evidence>
<proteinExistence type="predicted"/>
<evidence type="ECO:0000313" key="6">
    <source>
        <dbReference type="Proteomes" id="UP000234752"/>
    </source>
</evidence>
<keyword evidence="2" id="KW-0238">DNA-binding</keyword>
<dbReference type="SMART" id="SM00347">
    <property type="entry name" value="HTH_MARR"/>
    <property type="match status" value="1"/>
</dbReference>
<keyword evidence="6" id="KW-1185">Reference proteome</keyword>
<protein>
    <submittedName>
        <fullName evidence="5">MarR family transcriptional regulator</fullName>
    </submittedName>
</protein>
<evidence type="ECO:0000256" key="1">
    <source>
        <dbReference type="ARBA" id="ARBA00023015"/>
    </source>
</evidence>
<dbReference type="GO" id="GO:0003677">
    <property type="term" value="F:DNA binding"/>
    <property type="evidence" value="ECO:0007669"/>
    <property type="project" value="UniProtKB-KW"/>
</dbReference>
<dbReference type="AlphaFoldDB" id="A0A2K9NH26"/>
<dbReference type="PROSITE" id="PS50995">
    <property type="entry name" value="HTH_MARR_2"/>
    <property type="match status" value="1"/>
</dbReference>
<organism evidence="5 6">
    <name type="scientific">Niveispirillum cyanobacteriorum</name>
    <dbReference type="NCBI Taxonomy" id="1612173"/>
    <lineage>
        <taxon>Bacteria</taxon>
        <taxon>Pseudomonadati</taxon>
        <taxon>Pseudomonadota</taxon>
        <taxon>Alphaproteobacteria</taxon>
        <taxon>Rhodospirillales</taxon>
        <taxon>Azospirillaceae</taxon>
        <taxon>Niveispirillum</taxon>
    </lineage>
</organism>
<feature type="domain" description="HTH marR-type" evidence="4">
    <location>
        <begin position="5"/>
        <end position="137"/>
    </location>
</feature>
<dbReference type="PROSITE" id="PS01117">
    <property type="entry name" value="HTH_MARR_1"/>
    <property type="match status" value="1"/>
</dbReference>
<accession>A0A2K9NH26</accession>
<dbReference type="PRINTS" id="PR00598">
    <property type="entry name" value="HTHMARR"/>
</dbReference>
<dbReference type="GO" id="GO:0003700">
    <property type="term" value="F:DNA-binding transcription factor activity"/>
    <property type="evidence" value="ECO:0007669"/>
    <property type="project" value="InterPro"/>
</dbReference>
<keyword evidence="1" id="KW-0805">Transcription regulation</keyword>
<dbReference type="SUPFAM" id="SSF46785">
    <property type="entry name" value="Winged helix' DNA-binding domain"/>
    <property type="match status" value="1"/>
</dbReference>
<dbReference type="InterPro" id="IPR036388">
    <property type="entry name" value="WH-like_DNA-bd_sf"/>
</dbReference>
<dbReference type="Pfam" id="PF12802">
    <property type="entry name" value="MarR_2"/>
    <property type="match status" value="1"/>
</dbReference>
<sequence>MEHRTEAALRAIRRIMRAADQAERQLVTATGLTPSQLLLLQEVARRGQATPSTLASAVQFSQATVTNLVDRLEVLGLVERRRGDQDRRQIWVVITAKGRETLAKAPDMLQDLFSGRFQHLPDWEQAMVVAMLERLSALLDAEKIDAAPLIDTGGPIDRLP</sequence>
<name>A0A2K9NH26_9PROT</name>
<gene>
    <name evidence="5" type="ORF">C0V82_13035</name>
</gene>
<dbReference type="KEGG" id="ncb:C0V82_13035"/>
<dbReference type="EMBL" id="CP025611">
    <property type="protein sequence ID" value="AUN31856.1"/>
    <property type="molecule type" value="Genomic_DNA"/>
</dbReference>
<dbReference type="Proteomes" id="UP000234752">
    <property type="component" value="Chromosome eg_1"/>
</dbReference>
<keyword evidence="3" id="KW-0804">Transcription</keyword>
<evidence type="ECO:0000256" key="3">
    <source>
        <dbReference type="ARBA" id="ARBA00023163"/>
    </source>
</evidence>
<dbReference type="PANTHER" id="PTHR42756">
    <property type="entry name" value="TRANSCRIPTIONAL REGULATOR, MARR"/>
    <property type="match status" value="1"/>
</dbReference>
<dbReference type="OrthoDB" id="8447118at2"/>